<name>A0A7X4GHR4_9SPHN</name>
<sequence length="443" mass="48868">MRQFSPAFAFWWVLVPNLGAVVMWVIGGPSMAFPMFVSGLLAILVCHSRAVWLRRLGVLACFATSLLMYVAYSFNLDFEKIAASLAYAGELNLGNSPEYVAAALILTMALAAALRFAPHTPRLSEGGQKLMALAAVSLLINADSVATAGTRGTYKMAAPAGTPIDSALFQTRIAPETLKSRNLVVILVESLGQPNNAHDRRLFDRAWGAHRWSARYAVSSGMTAYYGSTTNAELREWCSIWSDYDRFDFANAHCLPGRFREAGFATTAIHAFTGDFFDRQDWYADLGFDTALFKPDLLQQGASACGGVFAGACDVDVPRIIGKRLRASGDRRNLIYWLTLNSHLPVPSDPSLHTQTCHTDDPEWDARLPMLCRSYQIQQNLADAIAAEIMRPDFPEADVLIVGDHMPPFFPRALRSRYDTEHVPWILLRNQAASKRSSPPPSS</sequence>
<keyword evidence="4" id="KW-1185">Reference proteome</keyword>
<dbReference type="Pfam" id="PF00884">
    <property type="entry name" value="Sulfatase"/>
    <property type="match status" value="1"/>
</dbReference>
<feature type="transmembrane region" description="Helical" evidence="1">
    <location>
        <begin position="56"/>
        <end position="74"/>
    </location>
</feature>
<dbReference type="InterPro" id="IPR000917">
    <property type="entry name" value="Sulfatase_N"/>
</dbReference>
<gene>
    <name evidence="3" type="ORF">GR702_14005</name>
</gene>
<keyword evidence="1" id="KW-1133">Transmembrane helix</keyword>
<evidence type="ECO:0000313" key="4">
    <source>
        <dbReference type="Proteomes" id="UP000465810"/>
    </source>
</evidence>
<feature type="domain" description="Sulfatase N-terminal" evidence="2">
    <location>
        <begin position="249"/>
        <end position="376"/>
    </location>
</feature>
<keyword evidence="1" id="KW-0812">Transmembrane</keyword>
<organism evidence="3 4">
    <name type="scientific">Novosphingobium silvae</name>
    <dbReference type="NCBI Taxonomy" id="2692619"/>
    <lineage>
        <taxon>Bacteria</taxon>
        <taxon>Pseudomonadati</taxon>
        <taxon>Pseudomonadota</taxon>
        <taxon>Alphaproteobacteria</taxon>
        <taxon>Sphingomonadales</taxon>
        <taxon>Sphingomonadaceae</taxon>
        <taxon>Novosphingobium</taxon>
    </lineage>
</organism>
<feature type="transmembrane region" description="Helical" evidence="1">
    <location>
        <begin position="7"/>
        <end position="26"/>
    </location>
</feature>
<evidence type="ECO:0000259" key="2">
    <source>
        <dbReference type="Pfam" id="PF00884"/>
    </source>
</evidence>
<dbReference type="Gene3D" id="3.40.720.10">
    <property type="entry name" value="Alkaline Phosphatase, subunit A"/>
    <property type="match status" value="1"/>
</dbReference>
<dbReference type="EMBL" id="WVTD01000010">
    <property type="protein sequence ID" value="MYL98876.1"/>
    <property type="molecule type" value="Genomic_DNA"/>
</dbReference>
<dbReference type="AlphaFoldDB" id="A0A7X4GHR4"/>
<keyword evidence="3" id="KW-0808">Transferase</keyword>
<keyword evidence="1" id="KW-0472">Membrane</keyword>
<dbReference type="RefSeq" id="WP_160986508.1">
    <property type="nucleotide sequence ID" value="NZ_WVTD01000010.1"/>
</dbReference>
<accession>A0A7X4GHR4</accession>
<comment type="caution">
    <text evidence="3">The sequence shown here is derived from an EMBL/GenBank/DDBJ whole genome shotgun (WGS) entry which is preliminary data.</text>
</comment>
<protein>
    <submittedName>
        <fullName evidence="3">Sulfatase-like hydrolase/transferase</fullName>
    </submittedName>
</protein>
<evidence type="ECO:0000256" key="1">
    <source>
        <dbReference type="SAM" id="Phobius"/>
    </source>
</evidence>
<reference evidence="3 4" key="1">
    <citation type="submission" date="2019-12" db="EMBL/GenBank/DDBJ databases">
        <authorList>
            <person name="Feng G."/>
            <person name="Zhu H."/>
        </authorList>
    </citation>
    <scope>NUCLEOTIDE SEQUENCE [LARGE SCALE GENOMIC DNA]</scope>
    <source>
        <strain evidence="3 4">FGD1</strain>
    </source>
</reference>
<proteinExistence type="predicted"/>
<feature type="transmembrane region" description="Helical" evidence="1">
    <location>
        <begin position="32"/>
        <end position="51"/>
    </location>
</feature>
<dbReference type="SUPFAM" id="SSF53649">
    <property type="entry name" value="Alkaline phosphatase-like"/>
    <property type="match status" value="1"/>
</dbReference>
<dbReference type="Proteomes" id="UP000465810">
    <property type="component" value="Unassembled WGS sequence"/>
</dbReference>
<dbReference type="GO" id="GO:0016740">
    <property type="term" value="F:transferase activity"/>
    <property type="evidence" value="ECO:0007669"/>
    <property type="project" value="UniProtKB-KW"/>
</dbReference>
<evidence type="ECO:0000313" key="3">
    <source>
        <dbReference type="EMBL" id="MYL98876.1"/>
    </source>
</evidence>
<dbReference type="GO" id="GO:0016787">
    <property type="term" value="F:hydrolase activity"/>
    <property type="evidence" value="ECO:0007669"/>
    <property type="project" value="UniProtKB-KW"/>
</dbReference>
<keyword evidence="3" id="KW-0378">Hydrolase</keyword>
<dbReference type="InterPro" id="IPR017850">
    <property type="entry name" value="Alkaline_phosphatase_core_sf"/>
</dbReference>